<reference evidence="1" key="1">
    <citation type="submission" date="2021-01" db="EMBL/GenBank/DDBJ databases">
        <authorList>
            <person name="Corre E."/>
            <person name="Pelletier E."/>
            <person name="Niang G."/>
            <person name="Scheremetjew M."/>
            <person name="Finn R."/>
            <person name="Kale V."/>
            <person name="Holt S."/>
            <person name="Cochrane G."/>
            <person name="Meng A."/>
            <person name="Brown T."/>
            <person name="Cohen L."/>
        </authorList>
    </citation>
    <scope>NUCLEOTIDE SEQUENCE</scope>
    <source>
        <strain evidence="1">CCMP1756</strain>
    </source>
</reference>
<dbReference type="EMBL" id="CAKKNE010000005">
    <property type="protein sequence ID" value="CAH0376220.1"/>
    <property type="molecule type" value="Genomic_DNA"/>
</dbReference>
<dbReference type="OrthoDB" id="10674061at2759"/>
<evidence type="ECO:0000313" key="1">
    <source>
        <dbReference type="EMBL" id="CAE0707123.1"/>
    </source>
</evidence>
<proteinExistence type="predicted"/>
<sequence>MRFLAPLVGLAAAATTNPVLFVHVGKTCGGSAVAYLRRAVNVTEVHLRPVKREEVERASHIIVSVRDPTERVVSAFEWHRPGGDRTYGRCFHRKRDVERYGNSCADDELYRCAATADAFADLVASRNATDRCARVAKAFLAPDAGAKLLGEPLHFARLSHIHRGFAFYLGGDTLDRLEGKRVWVVEASACERDARAFLAGLSLLQGGTFPTSHRQGPHALSYRRRAALMDALAHEYRTLQSLTKRAENYDLDARRRAPAWAFAQRVLVRRVRKEEWENSVVRARVRSKKSGHH</sequence>
<dbReference type="AlphaFoldDB" id="A0A7S4A8E3"/>
<organism evidence="1">
    <name type="scientific">Pelagomonas calceolata</name>
    <dbReference type="NCBI Taxonomy" id="35677"/>
    <lineage>
        <taxon>Eukaryota</taxon>
        <taxon>Sar</taxon>
        <taxon>Stramenopiles</taxon>
        <taxon>Ochrophyta</taxon>
        <taxon>Pelagophyceae</taxon>
        <taxon>Pelagomonadales</taxon>
        <taxon>Pelagomonadaceae</taxon>
        <taxon>Pelagomonas</taxon>
    </lineage>
</organism>
<accession>A0A7S4A8E3</accession>
<protein>
    <recommendedName>
        <fullName evidence="4">Sulfotransferase domain-containing protein</fullName>
    </recommendedName>
</protein>
<evidence type="ECO:0000313" key="3">
    <source>
        <dbReference type="Proteomes" id="UP000789595"/>
    </source>
</evidence>
<keyword evidence="3" id="KW-1185">Reference proteome</keyword>
<evidence type="ECO:0000313" key="2">
    <source>
        <dbReference type="EMBL" id="CAH0376220.1"/>
    </source>
</evidence>
<reference evidence="2" key="2">
    <citation type="submission" date="2021-11" db="EMBL/GenBank/DDBJ databases">
        <authorList>
            <consortium name="Genoscope - CEA"/>
            <person name="William W."/>
        </authorList>
    </citation>
    <scope>NUCLEOTIDE SEQUENCE</scope>
</reference>
<evidence type="ECO:0008006" key="4">
    <source>
        <dbReference type="Google" id="ProtNLM"/>
    </source>
</evidence>
<dbReference type="EMBL" id="HBIW01026203">
    <property type="protein sequence ID" value="CAE0707123.1"/>
    <property type="molecule type" value="Transcribed_RNA"/>
</dbReference>
<gene>
    <name evidence="1" type="ORF">PCAL00307_LOCUS22574</name>
    <name evidence="2" type="ORF">PECAL_5P07860</name>
</gene>
<name>A0A7S4A8E3_9STRA</name>
<dbReference type="Proteomes" id="UP000789595">
    <property type="component" value="Unassembled WGS sequence"/>
</dbReference>